<dbReference type="EMBL" id="QGKV02001507">
    <property type="protein sequence ID" value="KAF3527529.1"/>
    <property type="molecule type" value="Genomic_DNA"/>
</dbReference>
<keyword evidence="9" id="KW-0376">Hydrogen peroxide</keyword>
<dbReference type="Gene3D" id="1.10.520.10">
    <property type="match status" value="1"/>
</dbReference>
<dbReference type="PRINTS" id="PR00458">
    <property type="entry name" value="PEROXIDASE"/>
</dbReference>
<evidence type="ECO:0000313" key="12">
    <source>
        <dbReference type="Proteomes" id="UP000266723"/>
    </source>
</evidence>
<evidence type="ECO:0000256" key="9">
    <source>
        <dbReference type="RuleBase" id="RU362060"/>
    </source>
</evidence>
<dbReference type="Pfam" id="PF00141">
    <property type="entry name" value="peroxidase"/>
    <property type="match status" value="1"/>
</dbReference>
<dbReference type="PROSITE" id="PS50873">
    <property type="entry name" value="PEROXIDASE_4"/>
    <property type="match status" value="1"/>
</dbReference>
<keyword evidence="9" id="KW-0964">Secreted</keyword>
<keyword evidence="9" id="KW-0732">Signal</keyword>
<reference evidence="11 12" key="1">
    <citation type="journal article" date="2020" name="BMC Genomics">
        <title>Intraspecific diversification of the crop wild relative Brassica cretica Lam. using demographic model selection.</title>
        <authorList>
            <person name="Kioukis A."/>
            <person name="Michalopoulou V.A."/>
            <person name="Briers L."/>
            <person name="Pirintsos S."/>
            <person name="Studholme D.J."/>
            <person name="Pavlidis P."/>
            <person name="Sarris P.F."/>
        </authorList>
    </citation>
    <scope>NUCLEOTIDE SEQUENCE [LARGE SCALE GENOMIC DNA]</scope>
    <source>
        <strain evidence="12">cv. PFS-1207/04</strain>
    </source>
</reference>
<keyword evidence="5 9" id="KW-0479">Metal-binding</keyword>
<evidence type="ECO:0000313" key="11">
    <source>
        <dbReference type="EMBL" id="KAF3527529.1"/>
    </source>
</evidence>
<comment type="similarity">
    <text evidence="9">Belongs to the peroxidase family. Classical plant (class III) peroxidase subfamily.</text>
</comment>
<dbReference type="Proteomes" id="UP000266723">
    <property type="component" value="Unassembled WGS sequence"/>
</dbReference>
<comment type="subcellular location">
    <subcellularLocation>
        <location evidence="9">Secreted</location>
    </subcellularLocation>
</comment>
<protein>
    <recommendedName>
        <fullName evidence="2 9">Peroxidase</fullName>
        <ecNumber evidence="2 9">1.11.1.7</ecNumber>
    </recommendedName>
</protein>
<dbReference type="InterPro" id="IPR033905">
    <property type="entry name" value="Secretory_peroxidase"/>
</dbReference>
<dbReference type="PANTHER" id="PTHR31517">
    <property type="match status" value="1"/>
</dbReference>
<keyword evidence="9" id="KW-0106">Calcium</keyword>
<evidence type="ECO:0000256" key="4">
    <source>
        <dbReference type="ARBA" id="ARBA00022617"/>
    </source>
</evidence>
<organism evidence="11 12">
    <name type="scientific">Brassica cretica</name>
    <name type="common">Mustard</name>
    <dbReference type="NCBI Taxonomy" id="69181"/>
    <lineage>
        <taxon>Eukaryota</taxon>
        <taxon>Viridiplantae</taxon>
        <taxon>Streptophyta</taxon>
        <taxon>Embryophyta</taxon>
        <taxon>Tracheophyta</taxon>
        <taxon>Spermatophyta</taxon>
        <taxon>Magnoliopsida</taxon>
        <taxon>eudicotyledons</taxon>
        <taxon>Gunneridae</taxon>
        <taxon>Pentapetalae</taxon>
        <taxon>rosids</taxon>
        <taxon>malvids</taxon>
        <taxon>Brassicales</taxon>
        <taxon>Brassicaceae</taxon>
        <taxon>Brassiceae</taxon>
        <taxon>Brassica</taxon>
    </lineage>
</organism>
<dbReference type="EC" id="1.11.1.7" evidence="2 9"/>
<comment type="cofactor">
    <cofactor evidence="9">
        <name>heme b</name>
        <dbReference type="ChEBI" id="CHEBI:60344"/>
    </cofactor>
    <text evidence="9">Binds 1 heme b (iron(II)-protoporphyrin IX) group per subunit.</text>
</comment>
<dbReference type="InterPro" id="IPR010255">
    <property type="entry name" value="Haem_peroxidase_sf"/>
</dbReference>
<gene>
    <name evidence="11" type="ORF">DY000_02036320</name>
</gene>
<keyword evidence="6 9" id="KW-0560">Oxidoreductase</keyword>
<feature type="non-terminal residue" evidence="11">
    <location>
        <position position="288"/>
    </location>
</feature>
<evidence type="ECO:0000256" key="1">
    <source>
        <dbReference type="ARBA" id="ARBA00000189"/>
    </source>
</evidence>
<evidence type="ECO:0000256" key="5">
    <source>
        <dbReference type="ARBA" id="ARBA00022723"/>
    </source>
</evidence>
<keyword evidence="8" id="KW-1015">Disulfide bond</keyword>
<keyword evidence="12" id="KW-1185">Reference proteome</keyword>
<evidence type="ECO:0000256" key="2">
    <source>
        <dbReference type="ARBA" id="ARBA00012313"/>
    </source>
</evidence>
<comment type="function">
    <text evidence="9">Removal of H(2)O(2), oxidation of toxic reductants, biosynthesis and degradation of lignin, suberization, auxin catabolism, response to environmental stresses such as wounding, pathogen attack and oxidative stress.</text>
</comment>
<dbReference type="InterPro" id="IPR002016">
    <property type="entry name" value="Haem_peroxidase"/>
</dbReference>
<comment type="cofactor">
    <cofactor evidence="9">
        <name>Ca(2+)</name>
        <dbReference type="ChEBI" id="CHEBI:29108"/>
    </cofactor>
    <text evidence="9">Binds 2 calcium ions per subunit.</text>
</comment>
<feature type="chain" id="PRO_5044986714" description="Peroxidase" evidence="9">
    <location>
        <begin position="20"/>
        <end position="288"/>
    </location>
</feature>
<comment type="caution">
    <text evidence="11">The sequence shown here is derived from an EMBL/GenBank/DDBJ whole genome shotgun (WGS) entry which is preliminary data.</text>
</comment>
<dbReference type="PANTHER" id="PTHR31517:SF82">
    <property type="entry name" value="PEROXIDASE 50-RELATED"/>
    <property type="match status" value="1"/>
</dbReference>
<evidence type="ECO:0000256" key="6">
    <source>
        <dbReference type="ARBA" id="ARBA00023002"/>
    </source>
</evidence>
<dbReference type="Gene3D" id="1.10.420.10">
    <property type="entry name" value="Peroxidase, domain 2"/>
    <property type="match status" value="1"/>
</dbReference>
<name>A0ABQ7B4R7_BRACR</name>
<comment type="catalytic activity">
    <reaction evidence="1 9">
        <text>2 a phenolic donor + H2O2 = 2 a phenolic radical donor + 2 H2O</text>
        <dbReference type="Rhea" id="RHEA:56136"/>
        <dbReference type="ChEBI" id="CHEBI:15377"/>
        <dbReference type="ChEBI" id="CHEBI:16240"/>
        <dbReference type="ChEBI" id="CHEBI:139520"/>
        <dbReference type="ChEBI" id="CHEBI:139521"/>
        <dbReference type="EC" id="1.11.1.7"/>
    </reaction>
</comment>
<evidence type="ECO:0000259" key="10">
    <source>
        <dbReference type="PROSITE" id="PS50873"/>
    </source>
</evidence>
<evidence type="ECO:0000256" key="7">
    <source>
        <dbReference type="ARBA" id="ARBA00023004"/>
    </source>
</evidence>
<feature type="signal peptide" evidence="9">
    <location>
        <begin position="1"/>
        <end position="19"/>
    </location>
</feature>
<keyword evidence="3 9" id="KW-0575">Peroxidase</keyword>
<keyword evidence="7 9" id="KW-0408">Iron</keyword>
<feature type="domain" description="Plant heme peroxidase family profile" evidence="10">
    <location>
        <begin position="20"/>
        <end position="288"/>
    </location>
</feature>
<accession>A0ABQ7B4R7</accession>
<dbReference type="SUPFAM" id="SSF48113">
    <property type="entry name" value="Heme-dependent peroxidases"/>
    <property type="match status" value="1"/>
</dbReference>
<keyword evidence="4 9" id="KW-0349">Heme</keyword>
<sequence>MNLLSLLLSLFLSLNLSSAQLRRNFYAGSFPNVEQIVRNALGQKIQQSSITVPVVLRLYFYDCFVNGCDASVMIESTKYNKAEKDHPDNLSLSGDGFDAIVKAKQALDAVPNCRNKVSCADIITIATRDVVNIVGGPWYDVELGRLDGLSSTAASVEGMLPQPTDDVNKLTSHFAKNGLSLDDMIHGVKKDPSINATYLPQLKDLCPKDVDPRKEIFMDPIRPGKFDNVYYQNLQQGRGLFKSDQALFTDPRSKPTVNLWASNGQLYNQAFVNSMIKLGRVGVKTGRD</sequence>
<dbReference type="InterPro" id="IPR000823">
    <property type="entry name" value="Peroxidase_pln"/>
</dbReference>
<evidence type="ECO:0000256" key="8">
    <source>
        <dbReference type="ARBA" id="ARBA00023157"/>
    </source>
</evidence>
<proteinExistence type="inferred from homology"/>
<dbReference type="CDD" id="cd00693">
    <property type="entry name" value="secretory_peroxidase"/>
    <property type="match status" value="1"/>
</dbReference>
<evidence type="ECO:0000256" key="3">
    <source>
        <dbReference type="ARBA" id="ARBA00022559"/>
    </source>
</evidence>
<dbReference type="PRINTS" id="PR00461">
    <property type="entry name" value="PLPEROXIDASE"/>
</dbReference>